<dbReference type="AlphaFoldDB" id="A0AAD3NY46"/>
<accession>A0AAD3NY46</accession>
<dbReference type="Proteomes" id="UP001143349">
    <property type="component" value="Unassembled WGS sequence"/>
</dbReference>
<proteinExistence type="predicted"/>
<name>A0AAD3NY46_9RHOB</name>
<protein>
    <submittedName>
        <fullName evidence="1">Uncharacterized protein</fullName>
    </submittedName>
</protein>
<sequence length="80" mass="9169">MIGVTFSIKYDATYSERYQKLYEVFRRFGIVKDRTTSCVFLNTEDGAAVKSALYLALDYTKDKAVVFTTFSHTMIDFGVN</sequence>
<dbReference type="RefSeq" id="WP_010400344.1">
    <property type="nucleotide sequence ID" value="NZ_BSFH01000017.1"/>
</dbReference>
<reference evidence="1" key="2">
    <citation type="submission" date="2023-01" db="EMBL/GenBank/DDBJ databases">
        <authorList>
            <person name="Sun Q."/>
            <person name="Evtushenko L."/>
        </authorList>
    </citation>
    <scope>NUCLEOTIDE SEQUENCE</scope>
    <source>
        <strain evidence="1">VKM B-2222</strain>
    </source>
</reference>
<comment type="caution">
    <text evidence="1">The sequence shown here is derived from an EMBL/GenBank/DDBJ whole genome shotgun (WGS) entry which is preliminary data.</text>
</comment>
<gene>
    <name evidence="1" type="ORF">GCM10017635_09700</name>
</gene>
<evidence type="ECO:0000313" key="1">
    <source>
        <dbReference type="EMBL" id="GLK63500.1"/>
    </source>
</evidence>
<dbReference type="EMBL" id="BSFH01000017">
    <property type="protein sequence ID" value="GLK63500.1"/>
    <property type="molecule type" value="Genomic_DNA"/>
</dbReference>
<keyword evidence="2" id="KW-1185">Reference proteome</keyword>
<reference evidence="1" key="1">
    <citation type="journal article" date="2014" name="Int. J. Syst. Evol. Microbiol.">
        <title>Complete genome sequence of Corynebacterium casei LMG S-19264T (=DSM 44701T), isolated from a smear-ripened cheese.</title>
        <authorList>
            <consortium name="US DOE Joint Genome Institute (JGI-PGF)"/>
            <person name="Walter F."/>
            <person name="Albersmeier A."/>
            <person name="Kalinowski J."/>
            <person name="Ruckert C."/>
        </authorList>
    </citation>
    <scope>NUCLEOTIDE SEQUENCE</scope>
    <source>
        <strain evidence="1">VKM B-2222</strain>
    </source>
</reference>
<evidence type="ECO:0000313" key="2">
    <source>
        <dbReference type="Proteomes" id="UP001143349"/>
    </source>
</evidence>
<organism evidence="1 2">
    <name type="scientific">Paracoccus kondratievae</name>
    <dbReference type="NCBI Taxonomy" id="135740"/>
    <lineage>
        <taxon>Bacteria</taxon>
        <taxon>Pseudomonadati</taxon>
        <taxon>Pseudomonadota</taxon>
        <taxon>Alphaproteobacteria</taxon>
        <taxon>Rhodobacterales</taxon>
        <taxon>Paracoccaceae</taxon>
        <taxon>Paracoccus</taxon>
    </lineage>
</organism>